<keyword evidence="4" id="KW-1185">Reference proteome</keyword>
<dbReference type="Gene3D" id="3.40.50.300">
    <property type="entry name" value="P-loop containing nucleotide triphosphate hydrolases"/>
    <property type="match status" value="1"/>
</dbReference>
<dbReference type="PANTHER" id="PTHR30121:SF6">
    <property type="entry name" value="SLR6007 PROTEIN"/>
    <property type="match status" value="1"/>
</dbReference>
<reference evidence="4" key="1">
    <citation type="submission" date="2017-04" db="EMBL/GenBank/DDBJ databases">
        <authorList>
            <person name="Varghese N."/>
            <person name="Submissions S."/>
        </authorList>
    </citation>
    <scope>NUCLEOTIDE SEQUENCE [LARGE SCALE GENOMIC DNA]</scope>
    <source>
        <strain evidence="4">DSM 20463</strain>
    </source>
</reference>
<dbReference type="Gene3D" id="1.10.8.730">
    <property type="match status" value="1"/>
</dbReference>
<dbReference type="NCBIfam" id="NF045971">
    <property type="entry name" value="conju_CD1110"/>
    <property type="match status" value="1"/>
</dbReference>
<protein>
    <submittedName>
        <fullName evidence="3">Type IV secretory pathway, VirB4 component</fullName>
    </submittedName>
</protein>
<accession>A0A1W1UBT1</accession>
<dbReference type="EMBL" id="FWWR01000008">
    <property type="protein sequence ID" value="SMB78555.1"/>
    <property type="molecule type" value="Genomic_DNA"/>
</dbReference>
<dbReference type="Proteomes" id="UP000192368">
    <property type="component" value="Unassembled WGS sequence"/>
</dbReference>
<dbReference type="STRING" id="573058.SAMN00017477_0062"/>
<evidence type="ECO:0000313" key="4">
    <source>
        <dbReference type="Proteomes" id="UP000192368"/>
    </source>
</evidence>
<evidence type="ECO:0000256" key="1">
    <source>
        <dbReference type="SAM" id="MobiDB-lite"/>
    </source>
</evidence>
<dbReference type="Pfam" id="PF19044">
    <property type="entry name" value="P-loop_TraG"/>
    <property type="match status" value="1"/>
</dbReference>
<dbReference type="InterPro" id="IPR051162">
    <property type="entry name" value="T4SS_component"/>
</dbReference>
<dbReference type="SUPFAM" id="SSF52540">
    <property type="entry name" value="P-loop containing nucleoside triphosphate hydrolases"/>
    <property type="match status" value="1"/>
</dbReference>
<dbReference type="RefSeq" id="WP_084229760.1">
    <property type="nucleotide sequence ID" value="NZ_FWWR01000008.1"/>
</dbReference>
<proteinExistence type="predicted"/>
<name>A0A1W1UBT1_PEPAS</name>
<feature type="domain" description="TraG P-loop" evidence="2">
    <location>
        <begin position="446"/>
        <end position="757"/>
    </location>
</feature>
<dbReference type="InterPro" id="IPR043964">
    <property type="entry name" value="P-loop_TraG"/>
</dbReference>
<feature type="region of interest" description="Disordered" evidence="1">
    <location>
        <begin position="1"/>
        <end position="29"/>
    </location>
</feature>
<gene>
    <name evidence="3" type="ORF">SAMN00017477_0062</name>
</gene>
<dbReference type="PANTHER" id="PTHR30121">
    <property type="entry name" value="UNCHARACTERIZED PROTEIN YJGR-RELATED"/>
    <property type="match status" value="1"/>
</dbReference>
<organism evidence="3 4">
    <name type="scientific">Peptoniphilus asaccharolyticus DSM 20463</name>
    <dbReference type="NCBI Taxonomy" id="573058"/>
    <lineage>
        <taxon>Bacteria</taxon>
        <taxon>Bacillati</taxon>
        <taxon>Bacillota</taxon>
        <taxon>Tissierellia</taxon>
        <taxon>Tissierellales</taxon>
        <taxon>Peptoniphilaceae</taxon>
        <taxon>Peptoniphilus</taxon>
    </lineage>
</organism>
<dbReference type="OrthoDB" id="9804380at2"/>
<sequence length="793" mass="90893">MGFSSILKGGEIKNSNKNKNQSKDKGYKNEISKSVQQTLPYVQAFEDGIFETRKGYYTKVVKFEDINYQIARQDMQENFFLDYCSFLNSMDSNLDYQITIMNTSIAQDELESDILIDTDKNDNFNEFREEYNGMLLRQIAEGRNDIRKEKYITFGCYANNKKDANATLNRVEQEISQNFKKLGSKVKSVTLKERLNIYHKFYRGTGKMSEDFRENAKFGLVTKDLIAPDSFEFKRDYMMIGDQYARALFLSDLGSFLSDRILTELTEFPFNMSLSINIKTFEPHKALRLINKQITGMEANKIDYQKRSIKNGYFDAFIPHELRDKLDEALNLRTDITNNNQKLITTSIIIVHKADTLEQLNIDTEEIASAARKNMCNIRKLNYQQEDGLAAALPFGNNRFYKTLQRTLTTESTAVFMPFTSQEVYQKNGMYYGLNTVSGNLIMLNRKNLKNDNGFILGTPGSGKSFSAKREMVNILLNTDDEVLIIDPEREYTKLVENFEGQVIKISAGSSHYINPLDMSEEYADDEDPLVLKADFILSLCEVIIGGRTGLNPTQKSIIDRCLKLIYQDYLQSGFDEEYLPTLKDFHKAVKKQPEFEAKDIATALELYALGSQGVFANKTNVDVNNRLVCYDIKDLGKNLKTMGMLIVLDAIWNRVTTNRDKGKRTWIYMDEIYLLFSNEYSAQFLYELFKRARKWGAIPTGITQNIEDLLKSDTARSMLANSEFIQLLNQAPLDRAELATILNLSDTQLSYVTNANSGEGLLVASSDCIPFTDKFPIDTKLYKMMTTKVEEI</sequence>
<evidence type="ECO:0000313" key="3">
    <source>
        <dbReference type="EMBL" id="SMB78555.1"/>
    </source>
</evidence>
<evidence type="ECO:0000259" key="2">
    <source>
        <dbReference type="Pfam" id="PF19044"/>
    </source>
</evidence>
<dbReference type="AlphaFoldDB" id="A0A1W1UBT1"/>
<dbReference type="InterPro" id="IPR027417">
    <property type="entry name" value="P-loop_NTPase"/>
</dbReference>